<dbReference type="GO" id="GO:0007018">
    <property type="term" value="P:microtubule-based movement"/>
    <property type="evidence" value="ECO:0007669"/>
    <property type="project" value="TreeGrafter"/>
</dbReference>
<dbReference type="InterPro" id="IPR005334">
    <property type="entry name" value="Tctex-1-like"/>
</dbReference>
<dbReference type="GO" id="GO:0045505">
    <property type="term" value="F:dynein intermediate chain binding"/>
    <property type="evidence" value="ECO:0007669"/>
    <property type="project" value="TreeGrafter"/>
</dbReference>
<accession>A0A2P6VK78</accession>
<dbReference type="InterPro" id="IPR038586">
    <property type="entry name" value="Tctex-1-like_sf"/>
</dbReference>
<organism evidence="1 2">
    <name type="scientific">Micractinium conductrix</name>
    <dbReference type="NCBI Taxonomy" id="554055"/>
    <lineage>
        <taxon>Eukaryota</taxon>
        <taxon>Viridiplantae</taxon>
        <taxon>Chlorophyta</taxon>
        <taxon>core chlorophytes</taxon>
        <taxon>Trebouxiophyceae</taxon>
        <taxon>Chlorellales</taxon>
        <taxon>Chlorellaceae</taxon>
        <taxon>Chlorella clade</taxon>
        <taxon>Micractinium</taxon>
    </lineage>
</organism>
<dbReference type="GO" id="GO:0005737">
    <property type="term" value="C:cytoplasm"/>
    <property type="evidence" value="ECO:0007669"/>
    <property type="project" value="TreeGrafter"/>
</dbReference>
<dbReference type="OrthoDB" id="10260741at2759"/>
<dbReference type="STRING" id="554055.A0A2P6VK78"/>
<dbReference type="Proteomes" id="UP000239649">
    <property type="component" value="Unassembled WGS sequence"/>
</dbReference>
<dbReference type="CDD" id="cd21459">
    <property type="entry name" value="DLC-like_TCTEX1D2"/>
    <property type="match status" value="1"/>
</dbReference>
<evidence type="ECO:0000313" key="2">
    <source>
        <dbReference type="Proteomes" id="UP000239649"/>
    </source>
</evidence>
<dbReference type="GO" id="GO:0005868">
    <property type="term" value="C:cytoplasmic dynein complex"/>
    <property type="evidence" value="ECO:0007669"/>
    <property type="project" value="TreeGrafter"/>
</dbReference>
<sequence length="132" mass="15385">MAEVEALGPLRQTIYENTYRTEPTEEARFRVHRVQAVLRELLKERLEGQSYDPVRCSQTTKRLADDIRERCKALGFERHKLMVHVTLGELKGQAFTQSSRCLWDTATDGWASESFKNESLFCTAQAFFLYFE</sequence>
<dbReference type="EMBL" id="LHPF02000004">
    <property type="protein sequence ID" value="PSC74499.1"/>
    <property type="molecule type" value="Genomic_DNA"/>
</dbReference>
<proteinExistence type="predicted"/>
<dbReference type="Gene3D" id="3.30.1140.40">
    <property type="entry name" value="Tctex-1"/>
    <property type="match status" value="1"/>
</dbReference>
<comment type="caution">
    <text evidence="1">The sequence shown here is derived from an EMBL/GenBank/DDBJ whole genome shotgun (WGS) entry which is preliminary data.</text>
</comment>
<dbReference type="Pfam" id="PF03645">
    <property type="entry name" value="Tctex-1"/>
    <property type="match status" value="1"/>
</dbReference>
<name>A0A2P6VK78_9CHLO</name>
<reference evidence="1 2" key="1">
    <citation type="journal article" date="2018" name="Plant J.">
        <title>Genome sequences of Chlorella sorokiniana UTEX 1602 and Micractinium conductrix SAG 241.80: implications to maltose excretion by a green alga.</title>
        <authorList>
            <person name="Arriola M.B."/>
            <person name="Velmurugan N."/>
            <person name="Zhang Y."/>
            <person name="Plunkett M.H."/>
            <person name="Hondzo H."/>
            <person name="Barney B.M."/>
        </authorList>
    </citation>
    <scope>NUCLEOTIDE SEQUENCE [LARGE SCALE GENOMIC DNA]</scope>
    <source>
        <strain evidence="1 2">SAG 241.80</strain>
    </source>
</reference>
<dbReference type="PANTHER" id="PTHR21255:SF7">
    <property type="entry name" value="DYNEIN LIGHT CHAIN TCTEX-TYPE PROTEIN 2B"/>
    <property type="match status" value="1"/>
</dbReference>
<keyword evidence="2" id="KW-1185">Reference proteome</keyword>
<dbReference type="AlphaFoldDB" id="A0A2P6VK78"/>
<protein>
    <submittedName>
        <fullName evidence="1">Tctex1 domain-containing 2</fullName>
    </submittedName>
</protein>
<evidence type="ECO:0000313" key="1">
    <source>
        <dbReference type="EMBL" id="PSC74499.1"/>
    </source>
</evidence>
<gene>
    <name evidence="1" type="ORF">C2E20_2246</name>
</gene>
<dbReference type="PANTHER" id="PTHR21255">
    <property type="entry name" value="T-COMPLEX-ASSOCIATED-TESTIS-EXPRESSED 1/ DYNEIN LIGHT CHAIN"/>
    <property type="match status" value="1"/>
</dbReference>